<dbReference type="Proteomes" id="UP000199120">
    <property type="component" value="Unassembled WGS sequence"/>
</dbReference>
<dbReference type="EMBL" id="FOAJ01000018">
    <property type="protein sequence ID" value="SEL93775.1"/>
    <property type="molecule type" value="Genomic_DNA"/>
</dbReference>
<reference evidence="2" key="1">
    <citation type="submission" date="2016-10" db="EMBL/GenBank/DDBJ databases">
        <authorList>
            <person name="Varghese N."/>
            <person name="Submissions S."/>
        </authorList>
    </citation>
    <scope>NUCLEOTIDE SEQUENCE [LARGE SCALE GENOMIC DNA]</scope>
    <source>
        <strain evidence="2">LMG 26416</strain>
    </source>
</reference>
<keyword evidence="2" id="KW-1185">Reference proteome</keyword>
<gene>
    <name evidence="1" type="ORF">SAMN05192542_11863</name>
</gene>
<accession>A0A1H7UAR9</accession>
<sequence>MSLTVHVEYQYCQHGRKTVQTGSDLVTVDEHTDRAVLSVLRLLHPHWEAIKVLSSSLAAPPETTPGV</sequence>
<dbReference type="RefSeq" id="WP_090545280.1">
    <property type="nucleotide sequence ID" value="NZ_FNSR01000001.1"/>
</dbReference>
<name>A0A1H7UAR9_9BURK</name>
<evidence type="ECO:0000313" key="2">
    <source>
        <dbReference type="Proteomes" id="UP000199120"/>
    </source>
</evidence>
<dbReference type="AlphaFoldDB" id="A0A1H7UAR9"/>
<protein>
    <submittedName>
        <fullName evidence="1">Uncharacterized protein</fullName>
    </submittedName>
</protein>
<organism evidence="1 2">
    <name type="scientific">Paraburkholderia caballeronis</name>
    <dbReference type="NCBI Taxonomy" id="416943"/>
    <lineage>
        <taxon>Bacteria</taxon>
        <taxon>Pseudomonadati</taxon>
        <taxon>Pseudomonadota</taxon>
        <taxon>Betaproteobacteria</taxon>
        <taxon>Burkholderiales</taxon>
        <taxon>Burkholderiaceae</taxon>
        <taxon>Paraburkholderia</taxon>
    </lineage>
</organism>
<dbReference type="OrthoDB" id="9030323at2"/>
<proteinExistence type="predicted"/>
<evidence type="ECO:0000313" key="1">
    <source>
        <dbReference type="EMBL" id="SEL93775.1"/>
    </source>
</evidence>